<dbReference type="AlphaFoldDB" id="A0A2I7SFS2"/>
<sequence>MIIKLINEKNETNTLSISCRVSLSAQEQNLNCSYNIQEALFYLKGSSSVEKNTKKAIQYLKPCVSVGNIEAKLLLGHIYVNNTDNSIVKKGFKLIKEAAKEGNSLAAQKLGVLYKYGTGCNLNYQKAIKWFKKS</sequence>
<protein>
    <recommendedName>
        <fullName evidence="3">Sel1 repeat family protein</fullName>
    </recommendedName>
</protein>
<evidence type="ECO:0000313" key="2">
    <source>
        <dbReference type="Proteomes" id="UP000236592"/>
    </source>
</evidence>
<dbReference type="SUPFAM" id="SSF81901">
    <property type="entry name" value="HCP-like"/>
    <property type="match status" value="1"/>
</dbReference>
<dbReference type="KEGG" id="taj:C1A40_04125"/>
<dbReference type="Proteomes" id="UP000236592">
    <property type="component" value="Chromosome"/>
</dbReference>
<accession>A0A2I7SFS2</accession>
<organism evidence="1 2">
    <name type="scientific">Pseudotamlana carrageenivorans</name>
    <dbReference type="NCBI Taxonomy" id="2069432"/>
    <lineage>
        <taxon>Bacteria</taxon>
        <taxon>Pseudomonadati</taxon>
        <taxon>Bacteroidota</taxon>
        <taxon>Flavobacteriia</taxon>
        <taxon>Flavobacteriales</taxon>
        <taxon>Flavobacteriaceae</taxon>
        <taxon>Pseudotamlana</taxon>
    </lineage>
</organism>
<dbReference type="InterPro" id="IPR006597">
    <property type="entry name" value="Sel1-like"/>
</dbReference>
<name>A0A2I7SFS2_9FLAO</name>
<dbReference type="Pfam" id="PF08238">
    <property type="entry name" value="Sel1"/>
    <property type="match status" value="3"/>
</dbReference>
<dbReference type="InterPro" id="IPR050767">
    <property type="entry name" value="Sel1_AlgK"/>
</dbReference>
<dbReference type="InterPro" id="IPR011990">
    <property type="entry name" value="TPR-like_helical_dom_sf"/>
</dbReference>
<dbReference type="PANTHER" id="PTHR11102">
    <property type="entry name" value="SEL-1-LIKE PROTEIN"/>
    <property type="match status" value="1"/>
</dbReference>
<dbReference type="Gene3D" id="1.25.40.10">
    <property type="entry name" value="Tetratricopeptide repeat domain"/>
    <property type="match status" value="1"/>
</dbReference>
<keyword evidence="2" id="KW-1185">Reference proteome</keyword>
<evidence type="ECO:0008006" key="3">
    <source>
        <dbReference type="Google" id="ProtNLM"/>
    </source>
</evidence>
<evidence type="ECO:0000313" key="1">
    <source>
        <dbReference type="EMBL" id="AUS04710.1"/>
    </source>
</evidence>
<dbReference type="PANTHER" id="PTHR11102:SF160">
    <property type="entry name" value="ERAD-ASSOCIATED E3 UBIQUITIN-PROTEIN LIGASE COMPONENT HRD3"/>
    <property type="match status" value="1"/>
</dbReference>
<reference evidence="2" key="1">
    <citation type="submission" date="2018-01" db="EMBL/GenBank/DDBJ databases">
        <title>Complete genome of Tamlana sp. UJ94.</title>
        <authorList>
            <person name="Jung J."/>
            <person name="Chung D."/>
            <person name="Bae S.S."/>
            <person name="Baek K."/>
        </authorList>
    </citation>
    <scope>NUCLEOTIDE SEQUENCE [LARGE SCALE GENOMIC DNA]</scope>
    <source>
        <strain evidence="2">UJ94</strain>
    </source>
</reference>
<proteinExistence type="predicted"/>
<dbReference type="EMBL" id="CP025938">
    <property type="protein sequence ID" value="AUS04710.1"/>
    <property type="molecule type" value="Genomic_DNA"/>
</dbReference>
<gene>
    <name evidence="1" type="ORF">C1A40_04125</name>
</gene>